<comment type="caution">
    <text evidence="1">The sequence shown here is derived from an EMBL/GenBank/DDBJ whole genome shotgun (WGS) entry which is preliminary data.</text>
</comment>
<dbReference type="AlphaFoldDB" id="A0A5J9WSN5"/>
<dbReference type="EMBL" id="RWGY01000002">
    <property type="protein sequence ID" value="TVU51121.1"/>
    <property type="molecule type" value="Genomic_DNA"/>
</dbReference>
<feature type="non-terminal residue" evidence="1">
    <location>
        <position position="1"/>
    </location>
</feature>
<evidence type="ECO:0000313" key="2">
    <source>
        <dbReference type="Proteomes" id="UP000324897"/>
    </source>
</evidence>
<protein>
    <submittedName>
        <fullName evidence="1">Uncharacterized protein</fullName>
    </submittedName>
</protein>
<proteinExistence type="predicted"/>
<reference evidence="1 2" key="1">
    <citation type="journal article" date="2019" name="Sci. Rep.">
        <title>A high-quality genome of Eragrostis curvula grass provides insights into Poaceae evolution and supports new strategies to enhance forage quality.</title>
        <authorList>
            <person name="Carballo J."/>
            <person name="Santos B.A.C.M."/>
            <person name="Zappacosta D."/>
            <person name="Garbus I."/>
            <person name="Selva J.P."/>
            <person name="Gallo C.A."/>
            <person name="Diaz A."/>
            <person name="Albertini E."/>
            <person name="Caccamo M."/>
            <person name="Echenique V."/>
        </authorList>
    </citation>
    <scope>NUCLEOTIDE SEQUENCE [LARGE SCALE GENOMIC DNA]</scope>
    <source>
        <strain evidence="2">cv. Victoria</strain>
        <tissue evidence="1">Leaf</tissue>
    </source>
</reference>
<sequence length="89" mass="10399">AAAFFTDANVSFVTYNDDLLWRFRKLTPAIKEAIDIQVVSTVSVARKEAARSEEREVVERDDPVRREVKTSGRLKMIPRFYLHWTARTR</sequence>
<gene>
    <name evidence="1" type="ORF">EJB05_02528</name>
</gene>
<accession>A0A5J9WSN5</accession>
<keyword evidence="2" id="KW-1185">Reference proteome</keyword>
<evidence type="ECO:0000313" key="1">
    <source>
        <dbReference type="EMBL" id="TVU51121.1"/>
    </source>
</evidence>
<name>A0A5J9WSN5_9POAL</name>
<dbReference type="Gramene" id="TVU51121">
    <property type="protein sequence ID" value="TVU51121"/>
    <property type="gene ID" value="EJB05_02528"/>
</dbReference>
<organism evidence="1 2">
    <name type="scientific">Eragrostis curvula</name>
    <name type="common">weeping love grass</name>
    <dbReference type="NCBI Taxonomy" id="38414"/>
    <lineage>
        <taxon>Eukaryota</taxon>
        <taxon>Viridiplantae</taxon>
        <taxon>Streptophyta</taxon>
        <taxon>Embryophyta</taxon>
        <taxon>Tracheophyta</taxon>
        <taxon>Spermatophyta</taxon>
        <taxon>Magnoliopsida</taxon>
        <taxon>Liliopsida</taxon>
        <taxon>Poales</taxon>
        <taxon>Poaceae</taxon>
        <taxon>PACMAD clade</taxon>
        <taxon>Chloridoideae</taxon>
        <taxon>Eragrostideae</taxon>
        <taxon>Eragrostidinae</taxon>
        <taxon>Eragrostis</taxon>
    </lineage>
</organism>
<dbReference type="Proteomes" id="UP000324897">
    <property type="component" value="Chromosome 6"/>
</dbReference>